<accession>A0ABV9FGM1</accession>
<evidence type="ECO:0000256" key="2">
    <source>
        <dbReference type="ARBA" id="ARBA00022801"/>
    </source>
</evidence>
<name>A0ABV9FGM1_9BACL</name>
<dbReference type="Gene3D" id="3.30.70.2330">
    <property type="match status" value="1"/>
</dbReference>
<keyword evidence="5" id="KW-1185">Reference proteome</keyword>
<evidence type="ECO:0000313" key="4">
    <source>
        <dbReference type="EMBL" id="MFC4601136.1"/>
    </source>
</evidence>
<reference evidence="5" key="1">
    <citation type="journal article" date="2019" name="Int. J. Syst. Evol. Microbiol.">
        <title>The Global Catalogue of Microorganisms (GCM) 10K type strain sequencing project: providing services to taxonomists for standard genome sequencing and annotation.</title>
        <authorList>
            <consortium name="The Broad Institute Genomics Platform"/>
            <consortium name="The Broad Institute Genome Sequencing Center for Infectious Disease"/>
            <person name="Wu L."/>
            <person name="Ma J."/>
        </authorList>
    </citation>
    <scope>NUCLEOTIDE SEQUENCE [LARGE SCALE GENOMIC DNA]</scope>
    <source>
        <strain evidence="5">CCUG 49571</strain>
    </source>
</reference>
<sequence length="135" mass="14921">MIRHNEGKTYGSDYSGTTDIAITGTQHYYGAAFLKPGQIVHLIKDPDNPHDHEAIKVEMTPIGKIGYVANSPHTVPKACRSAGRIYDMFEHHVGGMVRFVVKDTAIVELTPGIEEMYIIKTTEDVSFSACLGRKD</sequence>
<organism evidence="4 5">
    <name type="scientific">Cohnella hongkongensis</name>
    <dbReference type="NCBI Taxonomy" id="178337"/>
    <lineage>
        <taxon>Bacteria</taxon>
        <taxon>Bacillati</taxon>
        <taxon>Bacillota</taxon>
        <taxon>Bacilli</taxon>
        <taxon>Bacillales</taxon>
        <taxon>Paenibacillaceae</taxon>
        <taxon>Cohnella</taxon>
    </lineage>
</organism>
<gene>
    <name evidence="4" type="ORF">ACFO3S_23035</name>
</gene>
<dbReference type="RefSeq" id="WP_378100847.1">
    <property type="nucleotide sequence ID" value="NZ_JBHSEP010000023.1"/>
</dbReference>
<dbReference type="InterPro" id="IPR014905">
    <property type="entry name" value="HIRAN"/>
</dbReference>
<dbReference type="Pfam" id="PF08797">
    <property type="entry name" value="HIRAN"/>
    <property type="match status" value="1"/>
</dbReference>
<evidence type="ECO:0000259" key="3">
    <source>
        <dbReference type="Pfam" id="PF08797"/>
    </source>
</evidence>
<evidence type="ECO:0000256" key="1">
    <source>
        <dbReference type="ARBA" id="ARBA00022723"/>
    </source>
</evidence>
<proteinExistence type="predicted"/>
<feature type="domain" description="HIRAN" evidence="3">
    <location>
        <begin position="16"/>
        <end position="70"/>
    </location>
</feature>
<dbReference type="EMBL" id="JBHSEP010000023">
    <property type="protein sequence ID" value="MFC4601136.1"/>
    <property type="molecule type" value="Genomic_DNA"/>
</dbReference>
<keyword evidence="2" id="KW-0378">Hydrolase</keyword>
<evidence type="ECO:0000313" key="5">
    <source>
        <dbReference type="Proteomes" id="UP001596028"/>
    </source>
</evidence>
<protein>
    <submittedName>
        <fullName evidence="4">HIRAN domain-containing protein</fullName>
    </submittedName>
</protein>
<comment type="caution">
    <text evidence="4">The sequence shown here is derived from an EMBL/GenBank/DDBJ whole genome shotgun (WGS) entry which is preliminary data.</text>
</comment>
<dbReference type="Proteomes" id="UP001596028">
    <property type="component" value="Unassembled WGS sequence"/>
</dbReference>
<keyword evidence="1" id="KW-0479">Metal-binding</keyword>